<keyword evidence="3" id="KW-1185">Reference proteome</keyword>
<name>A0A3S3QC64_9BACT</name>
<dbReference type="AlphaFoldDB" id="A0A3S3QC64"/>
<gene>
    <name evidence="2" type="ORF">VT98_14302</name>
</gene>
<sequence length="134" mass="15058">MKKETPHLQMVDYAPNQLEALLRSIPEKAETILQSIGDFFRLGYTDIQVSQNAVFNTVDPPVNGQFLSRFPGPLNNRCLADVHHLFNNVQFTKTIYFFLFAAQIIKLILVKALNILDVPEPVVNEPCSLSSQAA</sequence>
<comment type="caution">
    <text evidence="2">The sequence shown here is derived from an EMBL/GenBank/DDBJ whole genome shotgun (WGS) entry which is preliminary data.</text>
</comment>
<proteinExistence type="predicted"/>
<keyword evidence="1" id="KW-1133">Transmembrane helix</keyword>
<feature type="transmembrane region" description="Helical" evidence="1">
    <location>
        <begin position="95"/>
        <end position="116"/>
    </location>
</feature>
<accession>A0A3S3QC64</accession>
<reference evidence="2 3" key="1">
    <citation type="submission" date="2017-01" db="EMBL/GenBank/DDBJ databases">
        <title>The cable genome- insights into the physiology and evolution of filamentous bacteria capable of sulfide oxidation via long distance electron transfer.</title>
        <authorList>
            <person name="Schreiber L."/>
            <person name="Bjerg J.T."/>
            <person name="Boggild A."/>
            <person name="Van De Vossenberg J."/>
            <person name="Meysman F."/>
            <person name="Nielsen L.P."/>
            <person name="Schramm A."/>
            <person name="Kjeldsen K.U."/>
        </authorList>
    </citation>
    <scope>NUCLEOTIDE SEQUENCE [LARGE SCALE GENOMIC DNA]</scope>
    <source>
        <strain evidence="2">A1</strain>
    </source>
</reference>
<evidence type="ECO:0000256" key="1">
    <source>
        <dbReference type="SAM" id="Phobius"/>
    </source>
</evidence>
<organism evidence="2 3">
    <name type="scientific">Candidatus Electrothrix communis</name>
    <dbReference type="NCBI Taxonomy" id="1859133"/>
    <lineage>
        <taxon>Bacteria</taxon>
        <taxon>Pseudomonadati</taxon>
        <taxon>Thermodesulfobacteriota</taxon>
        <taxon>Desulfobulbia</taxon>
        <taxon>Desulfobulbales</taxon>
        <taxon>Desulfobulbaceae</taxon>
        <taxon>Candidatus Electrothrix</taxon>
    </lineage>
</organism>
<dbReference type="EMBL" id="MTKP01000430">
    <property type="protein sequence ID" value="RWX43572.1"/>
    <property type="molecule type" value="Genomic_DNA"/>
</dbReference>
<keyword evidence="1" id="KW-0472">Membrane</keyword>
<keyword evidence="1" id="KW-0812">Transmembrane</keyword>
<protein>
    <submittedName>
        <fullName evidence="2">Uncharacterized protein</fullName>
    </submittedName>
</protein>
<evidence type="ECO:0000313" key="3">
    <source>
        <dbReference type="Proteomes" id="UP000288086"/>
    </source>
</evidence>
<evidence type="ECO:0000313" key="2">
    <source>
        <dbReference type="EMBL" id="RWX43572.1"/>
    </source>
</evidence>
<dbReference type="Proteomes" id="UP000288086">
    <property type="component" value="Unassembled WGS sequence"/>
</dbReference>